<accession>S4XMK6</accession>
<protein>
    <submittedName>
        <fullName evidence="2">Uncharacterized protein</fullName>
    </submittedName>
</protein>
<dbReference type="AlphaFoldDB" id="S4XMK6"/>
<feature type="compositionally biased region" description="Basic and acidic residues" evidence="1">
    <location>
        <begin position="7"/>
        <end position="16"/>
    </location>
</feature>
<dbReference type="EMBL" id="CP003969">
    <property type="protein sequence ID" value="AGP34412.1"/>
    <property type="molecule type" value="Genomic_DNA"/>
</dbReference>
<evidence type="ECO:0000313" key="2">
    <source>
        <dbReference type="EMBL" id="AGP34412.1"/>
    </source>
</evidence>
<organism evidence="2 3">
    <name type="scientific">Sorangium cellulosum So0157-2</name>
    <dbReference type="NCBI Taxonomy" id="1254432"/>
    <lineage>
        <taxon>Bacteria</taxon>
        <taxon>Pseudomonadati</taxon>
        <taxon>Myxococcota</taxon>
        <taxon>Polyangia</taxon>
        <taxon>Polyangiales</taxon>
        <taxon>Polyangiaceae</taxon>
        <taxon>Sorangium</taxon>
    </lineage>
</organism>
<proteinExistence type="predicted"/>
<sequence>MEFGARGTRELRDRATEIQAPCPGGAAPGTREGAPGVSLATHLLSLATGSVSLAAHRMSLATGSVSLARALPVALDVHACP</sequence>
<dbReference type="STRING" id="1254432.SCE1572_07765"/>
<dbReference type="Proteomes" id="UP000014803">
    <property type="component" value="Chromosome"/>
</dbReference>
<dbReference type="KEGG" id="scu:SCE1572_07765"/>
<feature type="region of interest" description="Disordered" evidence="1">
    <location>
        <begin position="1"/>
        <end position="34"/>
    </location>
</feature>
<evidence type="ECO:0000256" key="1">
    <source>
        <dbReference type="SAM" id="MobiDB-lite"/>
    </source>
</evidence>
<dbReference type="HOGENOM" id="CLU_2572048_0_0_7"/>
<evidence type="ECO:0000313" key="3">
    <source>
        <dbReference type="Proteomes" id="UP000014803"/>
    </source>
</evidence>
<reference evidence="2 3" key="1">
    <citation type="journal article" date="2013" name="Sci. Rep.">
        <title>Extraordinary expansion of a Sorangium cellulosum genome from an alkaline milieu.</title>
        <authorList>
            <person name="Han K."/>
            <person name="Li Z.F."/>
            <person name="Peng R."/>
            <person name="Zhu L.P."/>
            <person name="Zhou T."/>
            <person name="Wang L.G."/>
            <person name="Li S.G."/>
            <person name="Zhang X.B."/>
            <person name="Hu W."/>
            <person name="Wu Z.H."/>
            <person name="Qin N."/>
            <person name="Li Y.Z."/>
        </authorList>
    </citation>
    <scope>NUCLEOTIDE SEQUENCE [LARGE SCALE GENOMIC DNA]</scope>
    <source>
        <strain evidence="2 3">So0157-2</strain>
    </source>
</reference>
<name>S4XMK6_SORCE</name>
<gene>
    <name evidence="2" type="ORF">SCE1572_07765</name>
</gene>